<keyword evidence="7 11" id="KW-0460">Magnesium</keyword>
<feature type="binding site" evidence="11">
    <location>
        <position position="85"/>
    </location>
    <ligand>
        <name>Mg(2+)</name>
        <dbReference type="ChEBI" id="CHEBI:18420"/>
        <label>1</label>
        <note>catalytic</note>
    </ligand>
</feature>
<dbReference type="Gene3D" id="3.30.540.10">
    <property type="entry name" value="Fructose-1,6-Bisphosphatase, subunit A, domain 1"/>
    <property type="match status" value="1"/>
</dbReference>
<evidence type="ECO:0000256" key="5">
    <source>
        <dbReference type="ARBA" id="ARBA00022723"/>
    </source>
</evidence>
<organism evidence="13 14">
    <name type="scientific">Solicola gregarius</name>
    <dbReference type="NCBI Taxonomy" id="2908642"/>
    <lineage>
        <taxon>Bacteria</taxon>
        <taxon>Bacillati</taxon>
        <taxon>Actinomycetota</taxon>
        <taxon>Actinomycetes</taxon>
        <taxon>Propionibacteriales</taxon>
        <taxon>Nocardioidaceae</taxon>
        <taxon>Solicola</taxon>
    </lineage>
</organism>
<dbReference type="Gene3D" id="3.40.190.80">
    <property type="match status" value="1"/>
</dbReference>
<dbReference type="PRINTS" id="PR00377">
    <property type="entry name" value="IMPHPHTASES"/>
</dbReference>
<sequence length="290" mass="31819">MPTPYTDDVRLAHVLADDADSLTMDRFRARDLRVSKKPDSTEVTDADEAVEQAIRRTLGRSRSRDVVQGEEFGVSGTGVRRWIIDPIDGTRNYLRGVPVWATLIALVDDDEVVASCVSAPALGRRWWASKDGGAWTGKSIMSARQCRVSHVDKVTDASLSYSSIGGWEDIGKLEQFMALTRRVWRTRAYGDFWSYMLLAEGALDIAAEPELAVWDMAALDVIVREAGGLFGGLDGSSGPWAGNALATNGHLHEDAMAFLGHFPDRAAEPQRPSSTNVTELTSRRRPPEAD</sequence>
<evidence type="ECO:0000256" key="8">
    <source>
        <dbReference type="ARBA" id="ARBA00033209"/>
    </source>
</evidence>
<evidence type="ECO:0000313" key="14">
    <source>
        <dbReference type="Proteomes" id="UP001164390"/>
    </source>
</evidence>
<dbReference type="PROSITE" id="PS00629">
    <property type="entry name" value="IMP_1"/>
    <property type="match status" value="1"/>
</dbReference>
<evidence type="ECO:0000256" key="7">
    <source>
        <dbReference type="ARBA" id="ARBA00022842"/>
    </source>
</evidence>
<dbReference type="AlphaFoldDB" id="A0AA46YMT2"/>
<protein>
    <recommendedName>
        <fullName evidence="4">Histidinol-phosphatase</fullName>
        <ecNumber evidence="3">3.1.3.15</ecNumber>
    </recommendedName>
    <alternativeName>
        <fullName evidence="8">Histidinol-phosphate phosphatase</fullName>
    </alternativeName>
</protein>
<dbReference type="InterPro" id="IPR000760">
    <property type="entry name" value="Inositol_monophosphatase-like"/>
</dbReference>
<evidence type="ECO:0000256" key="6">
    <source>
        <dbReference type="ARBA" id="ARBA00022801"/>
    </source>
</evidence>
<proteinExistence type="predicted"/>
<name>A0AA46YMT2_9ACTN</name>
<evidence type="ECO:0000256" key="4">
    <source>
        <dbReference type="ARBA" id="ARBA00021697"/>
    </source>
</evidence>
<feature type="binding site" evidence="11">
    <location>
        <position position="70"/>
    </location>
    <ligand>
        <name>Mg(2+)</name>
        <dbReference type="ChEBI" id="CHEBI:18420"/>
        <label>1</label>
        <note>catalytic</note>
    </ligand>
</feature>
<feature type="region of interest" description="Disordered" evidence="12">
    <location>
        <begin position="265"/>
        <end position="290"/>
    </location>
</feature>
<dbReference type="RefSeq" id="WP_271634891.1">
    <property type="nucleotide sequence ID" value="NZ_CP094970.1"/>
</dbReference>
<keyword evidence="5 11" id="KW-0479">Metal-binding</keyword>
<accession>A0AA46YMT2</accession>
<comment type="function">
    <text evidence="10">Catalyzes the dephosphorylation of histidinol-phosphate to histidinol, the direct precursor of histidine.</text>
</comment>
<comment type="catalytic activity">
    <reaction evidence="9">
        <text>L-histidinol phosphate + H2O = L-histidinol + phosphate</text>
        <dbReference type="Rhea" id="RHEA:14465"/>
        <dbReference type="ChEBI" id="CHEBI:15377"/>
        <dbReference type="ChEBI" id="CHEBI:43474"/>
        <dbReference type="ChEBI" id="CHEBI:57699"/>
        <dbReference type="ChEBI" id="CHEBI:57980"/>
        <dbReference type="EC" id="3.1.3.15"/>
    </reaction>
</comment>
<evidence type="ECO:0000256" key="3">
    <source>
        <dbReference type="ARBA" id="ARBA00013085"/>
    </source>
</evidence>
<dbReference type="EMBL" id="CP094970">
    <property type="protein sequence ID" value="UYM06043.1"/>
    <property type="molecule type" value="Genomic_DNA"/>
</dbReference>
<comment type="pathway">
    <text evidence="2">Amino-acid biosynthesis; L-histidine biosynthesis; L-histidine from 5-phospho-alpha-D-ribose 1-diphosphate: step 8/9.</text>
</comment>
<gene>
    <name evidence="13" type="ORF">L0C25_02935</name>
</gene>
<reference evidence="13" key="1">
    <citation type="submission" date="2022-01" db="EMBL/GenBank/DDBJ databases">
        <title>Nocardioidaceae gen. sp. A5X3R13.</title>
        <authorList>
            <person name="Lopez Marin M.A."/>
            <person name="Uhlik O."/>
        </authorList>
    </citation>
    <scope>NUCLEOTIDE SEQUENCE</scope>
    <source>
        <strain evidence="13">A5X3R13</strain>
    </source>
</reference>
<evidence type="ECO:0000256" key="2">
    <source>
        <dbReference type="ARBA" id="ARBA00004970"/>
    </source>
</evidence>
<keyword evidence="6" id="KW-0378">Hydrolase</keyword>
<feature type="compositionally biased region" description="Polar residues" evidence="12">
    <location>
        <begin position="271"/>
        <end position="280"/>
    </location>
</feature>
<comment type="cofactor">
    <cofactor evidence="1 11">
        <name>Mg(2+)</name>
        <dbReference type="ChEBI" id="CHEBI:18420"/>
    </cofactor>
</comment>
<dbReference type="Pfam" id="PF00459">
    <property type="entry name" value="Inositol_P"/>
    <property type="match status" value="1"/>
</dbReference>
<evidence type="ECO:0000313" key="13">
    <source>
        <dbReference type="EMBL" id="UYM06043.1"/>
    </source>
</evidence>
<keyword evidence="14" id="KW-1185">Reference proteome</keyword>
<feature type="binding site" evidence="11">
    <location>
        <position position="88"/>
    </location>
    <ligand>
        <name>Mg(2+)</name>
        <dbReference type="ChEBI" id="CHEBI:18420"/>
        <label>1</label>
        <note>catalytic</note>
    </ligand>
</feature>
<evidence type="ECO:0000256" key="12">
    <source>
        <dbReference type="SAM" id="MobiDB-lite"/>
    </source>
</evidence>
<dbReference type="EC" id="3.1.3.15" evidence="3"/>
<dbReference type="GO" id="GO:0046872">
    <property type="term" value="F:metal ion binding"/>
    <property type="evidence" value="ECO:0007669"/>
    <property type="project" value="UniProtKB-KW"/>
</dbReference>
<dbReference type="InterPro" id="IPR020583">
    <property type="entry name" value="Inositol_monoP_metal-BS"/>
</dbReference>
<dbReference type="Proteomes" id="UP001164390">
    <property type="component" value="Chromosome"/>
</dbReference>
<dbReference type="GO" id="GO:0008934">
    <property type="term" value="F:inositol monophosphate 1-phosphatase activity"/>
    <property type="evidence" value="ECO:0007669"/>
    <property type="project" value="TreeGrafter"/>
</dbReference>
<dbReference type="KEGG" id="sgrg:L0C25_02935"/>
<evidence type="ECO:0000256" key="1">
    <source>
        <dbReference type="ARBA" id="ARBA00001946"/>
    </source>
</evidence>
<feature type="binding site" evidence="11">
    <location>
        <position position="215"/>
    </location>
    <ligand>
        <name>Mg(2+)</name>
        <dbReference type="ChEBI" id="CHEBI:18420"/>
        <label>1</label>
        <note>catalytic</note>
    </ligand>
</feature>
<evidence type="ECO:0000256" key="9">
    <source>
        <dbReference type="ARBA" id="ARBA00049158"/>
    </source>
</evidence>
<dbReference type="GO" id="GO:0006020">
    <property type="term" value="P:inositol metabolic process"/>
    <property type="evidence" value="ECO:0007669"/>
    <property type="project" value="TreeGrafter"/>
</dbReference>
<feature type="compositionally biased region" description="Basic and acidic residues" evidence="12">
    <location>
        <begin position="281"/>
        <end position="290"/>
    </location>
</feature>
<dbReference type="PANTHER" id="PTHR20854:SF4">
    <property type="entry name" value="INOSITOL-1-MONOPHOSPHATASE-RELATED"/>
    <property type="match status" value="1"/>
</dbReference>
<dbReference type="GO" id="GO:0007165">
    <property type="term" value="P:signal transduction"/>
    <property type="evidence" value="ECO:0007669"/>
    <property type="project" value="TreeGrafter"/>
</dbReference>
<dbReference type="PANTHER" id="PTHR20854">
    <property type="entry name" value="INOSITOL MONOPHOSPHATASE"/>
    <property type="match status" value="1"/>
</dbReference>
<evidence type="ECO:0000256" key="10">
    <source>
        <dbReference type="ARBA" id="ARBA00053547"/>
    </source>
</evidence>
<feature type="binding site" evidence="11">
    <location>
        <position position="87"/>
    </location>
    <ligand>
        <name>Mg(2+)</name>
        <dbReference type="ChEBI" id="CHEBI:18420"/>
        <label>1</label>
        <note>catalytic</note>
    </ligand>
</feature>
<dbReference type="FunFam" id="3.30.540.10:FF:000003">
    <property type="entry name" value="Inositol-1-monophosphatase"/>
    <property type="match status" value="1"/>
</dbReference>
<dbReference type="GO" id="GO:0004401">
    <property type="term" value="F:histidinol-phosphatase activity"/>
    <property type="evidence" value="ECO:0007669"/>
    <property type="project" value="UniProtKB-EC"/>
</dbReference>
<dbReference type="SUPFAM" id="SSF56655">
    <property type="entry name" value="Carbohydrate phosphatase"/>
    <property type="match status" value="1"/>
</dbReference>
<evidence type="ECO:0000256" key="11">
    <source>
        <dbReference type="PIRSR" id="PIRSR600760-2"/>
    </source>
</evidence>